<dbReference type="AlphaFoldDB" id="A0A060C726"/>
<dbReference type="Pfam" id="PF00933">
    <property type="entry name" value="Glyco_hydro_3"/>
    <property type="match status" value="1"/>
</dbReference>
<protein>
    <submittedName>
        <fullName evidence="4">Glyco_hydro_3</fullName>
    </submittedName>
</protein>
<sequence length="160" mass="17610">APVHVGERELRNIFGLPFEMAVMYAAPGAVMPAYHDIDGIPATAAECYVTDLLQKQWGFDGLVVADYEAISQLRNDHHVAKDYAEAAALALQAGMHIELPSSTVFKEGIPQALERGLIDMRLIDAKVLQVLEEKYRQGIFDHPYIDVGSIELTGQAHHDA</sequence>
<evidence type="ECO:0000259" key="3">
    <source>
        <dbReference type="Pfam" id="PF00933"/>
    </source>
</evidence>
<dbReference type="InterPro" id="IPR001764">
    <property type="entry name" value="Glyco_hydro_3_N"/>
</dbReference>
<dbReference type="InterPro" id="IPR036962">
    <property type="entry name" value="Glyco_hydro_3_N_sf"/>
</dbReference>
<accession>A0A060C726</accession>
<dbReference type="GO" id="GO:0009044">
    <property type="term" value="F:xylan 1,4-beta-xylosidase activity"/>
    <property type="evidence" value="ECO:0007669"/>
    <property type="project" value="InterPro"/>
</dbReference>
<feature type="non-terminal residue" evidence="4">
    <location>
        <position position="1"/>
    </location>
</feature>
<dbReference type="PANTHER" id="PTHR42721">
    <property type="entry name" value="SUGAR HYDROLASE-RELATED"/>
    <property type="match status" value="1"/>
</dbReference>
<feature type="non-terminal residue" evidence="4">
    <location>
        <position position="160"/>
    </location>
</feature>
<evidence type="ECO:0000256" key="2">
    <source>
        <dbReference type="ARBA" id="ARBA00022801"/>
    </source>
</evidence>
<evidence type="ECO:0000313" key="4">
    <source>
        <dbReference type="EMBL" id="AIA88556.1"/>
    </source>
</evidence>
<name>A0A060C726_9SPIO</name>
<dbReference type="InterPro" id="IPR017853">
    <property type="entry name" value="GH"/>
</dbReference>
<comment type="similarity">
    <text evidence="1">Belongs to the glycosyl hydrolase 3 family.</text>
</comment>
<keyword evidence="2" id="KW-0378">Hydrolase</keyword>
<dbReference type="GO" id="GO:0045493">
    <property type="term" value="P:xylan catabolic process"/>
    <property type="evidence" value="ECO:0007669"/>
    <property type="project" value="InterPro"/>
</dbReference>
<dbReference type="GO" id="GO:0031222">
    <property type="term" value="P:arabinan catabolic process"/>
    <property type="evidence" value="ECO:0007669"/>
    <property type="project" value="TreeGrafter"/>
</dbReference>
<organism evidence="4">
    <name type="scientific">uncultured Spirochaeta sp</name>
    <dbReference type="NCBI Taxonomy" id="174390"/>
    <lineage>
        <taxon>Bacteria</taxon>
        <taxon>Pseudomonadati</taxon>
        <taxon>Spirochaetota</taxon>
        <taxon>Spirochaetia</taxon>
        <taxon>Spirochaetales</taxon>
        <taxon>Spirochaetaceae</taxon>
        <taxon>Spirochaeta</taxon>
        <taxon>environmental samples</taxon>
    </lineage>
</organism>
<dbReference type="PANTHER" id="PTHR42721:SF3">
    <property type="entry name" value="BETA-D-XYLOSIDASE 5-RELATED"/>
    <property type="match status" value="1"/>
</dbReference>
<evidence type="ECO:0000256" key="1">
    <source>
        <dbReference type="ARBA" id="ARBA00005336"/>
    </source>
</evidence>
<reference evidence="4" key="1">
    <citation type="journal article" date="2013" name="Environ. Microbiol.">
        <title>Seasonally variable intestinal metagenomes of the red palm weevil (Rhynchophorus ferrugineus).</title>
        <authorList>
            <person name="Jia S."/>
            <person name="Zhang X."/>
            <person name="Zhang G."/>
            <person name="Yin A."/>
            <person name="Zhang S."/>
            <person name="Li F."/>
            <person name="Wang L."/>
            <person name="Zhao D."/>
            <person name="Yun Q."/>
            <person name="Tala"/>
            <person name="Wang J."/>
            <person name="Sun G."/>
            <person name="Baabdullah M."/>
            <person name="Yu X."/>
            <person name="Hu S."/>
            <person name="Al-Mssallem I.S."/>
            <person name="Yu J."/>
        </authorList>
    </citation>
    <scope>NUCLEOTIDE SEQUENCE</scope>
</reference>
<proteinExistence type="inferred from homology"/>
<feature type="domain" description="Glycoside hydrolase family 3 N-terminal" evidence="3">
    <location>
        <begin position="3"/>
        <end position="131"/>
    </location>
</feature>
<dbReference type="EMBL" id="KF121272">
    <property type="protein sequence ID" value="AIA88556.1"/>
    <property type="molecule type" value="Genomic_DNA"/>
</dbReference>
<dbReference type="Gene3D" id="3.20.20.300">
    <property type="entry name" value="Glycoside hydrolase, family 3, N-terminal domain"/>
    <property type="match status" value="1"/>
</dbReference>
<dbReference type="InterPro" id="IPR044993">
    <property type="entry name" value="BXL"/>
</dbReference>
<dbReference type="GO" id="GO:0046556">
    <property type="term" value="F:alpha-L-arabinofuranosidase activity"/>
    <property type="evidence" value="ECO:0007669"/>
    <property type="project" value="TreeGrafter"/>
</dbReference>
<dbReference type="SUPFAM" id="SSF51445">
    <property type="entry name" value="(Trans)glycosidases"/>
    <property type="match status" value="1"/>
</dbReference>